<evidence type="ECO:0000256" key="13">
    <source>
        <dbReference type="SAM" id="SignalP"/>
    </source>
</evidence>
<evidence type="ECO:0000256" key="7">
    <source>
        <dbReference type="ARBA" id="ARBA00023077"/>
    </source>
</evidence>
<dbReference type="Pfam" id="PF00593">
    <property type="entry name" value="TonB_dep_Rec_b-barrel"/>
    <property type="match status" value="1"/>
</dbReference>
<feature type="domain" description="TonB-dependent receptor plug" evidence="15">
    <location>
        <begin position="75"/>
        <end position="173"/>
    </location>
</feature>
<dbReference type="PROSITE" id="PS52016">
    <property type="entry name" value="TONB_DEPENDENT_REC_3"/>
    <property type="match status" value="1"/>
</dbReference>
<comment type="caution">
    <text evidence="16">The sequence shown here is derived from an EMBL/GenBank/DDBJ whole genome shotgun (WGS) entry which is preliminary data.</text>
</comment>
<comment type="similarity">
    <text evidence="2 11 12">Belongs to the TonB-dependent receptor family.</text>
</comment>
<dbReference type="PANTHER" id="PTHR30069">
    <property type="entry name" value="TONB-DEPENDENT OUTER MEMBRANE RECEPTOR"/>
    <property type="match status" value="1"/>
</dbReference>
<dbReference type="InterPro" id="IPR000531">
    <property type="entry name" value="Beta-barrel_TonB"/>
</dbReference>
<evidence type="ECO:0000256" key="12">
    <source>
        <dbReference type="RuleBase" id="RU003357"/>
    </source>
</evidence>
<evidence type="ECO:0000256" key="5">
    <source>
        <dbReference type="ARBA" id="ARBA00022692"/>
    </source>
</evidence>
<keyword evidence="10 11" id="KW-0998">Cell outer membrane</keyword>
<dbReference type="EMBL" id="LFYT02000006">
    <property type="protein sequence ID" value="PVE43331.1"/>
    <property type="molecule type" value="Genomic_DNA"/>
</dbReference>
<evidence type="ECO:0000256" key="11">
    <source>
        <dbReference type="PROSITE-ProRule" id="PRU01360"/>
    </source>
</evidence>
<evidence type="ECO:0000256" key="3">
    <source>
        <dbReference type="ARBA" id="ARBA00022448"/>
    </source>
</evidence>
<keyword evidence="17" id="KW-1185">Reference proteome</keyword>
<gene>
    <name evidence="16" type="ORF">H663_007115</name>
</gene>
<feature type="signal peptide" evidence="13">
    <location>
        <begin position="1"/>
        <end position="47"/>
    </location>
</feature>
<dbReference type="Pfam" id="PF07715">
    <property type="entry name" value="Plug"/>
    <property type="match status" value="1"/>
</dbReference>
<reference evidence="16" key="1">
    <citation type="submission" date="2017-04" db="EMBL/GenBank/DDBJ databases">
        <title>Unexpected and diverse lifestyles within the genus Limnohabitans.</title>
        <authorList>
            <person name="Kasalicky V."/>
            <person name="Mehrshad M."/>
            <person name="Andrei S.-A."/>
            <person name="Salcher M."/>
            <person name="Kratochvilova H."/>
            <person name="Simek K."/>
            <person name="Ghai R."/>
        </authorList>
    </citation>
    <scope>NUCLEOTIDE SEQUENCE [LARGE SCALE GENOMIC DNA]</scope>
    <source>
        <strain evidence="16">II-D5</strain>
    </source>
</reference>
<evidence type="ECO:0000256" key="8">
    <source>
        <dbReference type="ARBA" id="ARBA00023136"/>
    </source>
</evidence>
<evidence type="ECO:0000256" key="10">
    <source>
        <dbReference type="ARBA" id="ARBA00023237"/>
    </source>
</evidence>
<dbReference type="Proteomes" id="UP000037507">
    <property type="component" value="Unassembled WGS sequence"/>
</dbReference>
<dbReference type="PANTHER" id="PTHR30069:SF29">
    <property type="entry name" value="HEMOGLOBIN AND HEMOGLOBIN-HAPTOGLOBIN-BINDING PROTEIN 1-RELATED"/>
    <property type="match status" value="1"/>
</dbReference>
<dbReference type="GO" id="GO:0044718">
    <property type="term" value="P:siderophore transmembrane transport"/>
    <property type="evidence" value="ECO:0007669"/>
    <property type="project" value="TreeGrafter"/>
</dbReference>
<keyword evidence="9" id="KW-0675">Receptor</keyword>
<sequence>MRPYFLASNFSSTARVARPTCWTLTPISRLLLAASCGVTAWPGLALAQSATPSPTTDLGRVEIRSQRNNDNEARQESTASKIVIGREEIEKQGDATLGDVLKRLPGVTVQGAPGRGGAIRMRGLGGGYTQILLDGERMPPGFSVDSLTPEQVERIEILRAPTAETGARAIAGTINIVLREGRKATPDDLKITGSQEHGQGSSMVNWVHHLKTEPLAGTFTLSAMDNHRDDQSLTEIDSDYRDDQVRMSETSGRRQGVHANARLQWKGEQGKTLTLTPFLIYSEYAAQGRIEARRLTSPGITDTALTDNHSRYAAARLNGQWGQRLSADDRLEVRFGSGQARYNQHITQTAVTSTGLLSNALDEQRFTDRNTSLNAKWTRVLDNGHQWVSGLEHEGVRRVEEASAGAGDESGNLKASTARWAAYTQDEFKINANWSAYTGIRYESILTEGRVGEDLKRNKSQVWTPLLHALWKPDPTKRDQVRMSLTRSYKTPTLYNMVAPLRYSRDYQPDVFPNNVPTQPDRVGNPDLKAELATGIDLGFERHLEGGGVLSANVFRRNISDLIRYQTRLQTVSWSTQQRWVSSPQNVGDAVTQGVELEAKFRLNQAWAEAWPVDIRSNISFFRSKVKDVPGPDNRLDQQPSMTANLGGDYRLRGMPLTLGGNVNWNPDYDTRRSQEQMSYQGIKRVVDVYGQWRFSAATALRLTVSNLLPRDYETATTFNTGAQHETARTTDRNWRNVQLRLEMKI</sequence>
<dbReference type="STRING" id="1293045.H663_05340"/>
<proteinExistence type="inferred from homology"/>
<dbReference type="InterPro" id="IPR036942">
    <property type="entry name" value="Beta-barrel_TonB_sf"/>
</dbReference>
<dbReference type="InterPro" id="IPR012910">
    <property type="entry name" value="Plug_dom"/>
</dbReference>
<keyword evidence="5 11" id="KW-0812">Transmembrane</keyword>
<evidence type="ECO:0000256" key="9">
    <source>
        <dbReference type="ARBA" id="ARBA00023170"/>
    </source>
</evidence>
<keyword evidence="7 12" id="KW-0798">TonB box</keyword>
<evidence type="ECO:0000256" key="2">
    <source>
        <dbReference type="ARBA" id="ARBA00009810"/>
    </source>
</evidence>
<dbReference type="InterPro" id="IPR037066">
    <property type="entry name" value="Plug_dom_sf"/>
</dbReference>
<comment type="subcellular location">
    <subcellularLocation>
        <location evidence="1 11">Cell outer membrane</location>
        <topology evidence="1 11">Multi-pass membrane protein</topology>
    </subcellularLocation>
</comment>
<keyword evidence="6 13" id="KW-0732">Signal</keyword>
<dbReference type="GO" id="GO:0015344">
    <property type="term" value="F:siderophore uptake transmembrane transporter activity"/>
    <property type="evidence" value="ECO:0007669"/>
    <property type="project" value="TreeGrafter"/>
</dbReference>
<keyword evidence="4 11" id="KW-1134">Transmembrane beta strand</keyword>
<feature type="domain" description="TonB-dependent receptor-like beta-barrel" evidence="14">
    <location>
        <begin position="301"/>
        <end position="708"/>
    </location>
</feature>
<evidence type="ECO:0000313" key="17">
    <source>
        <dbReference type="Proteomes" id="UP000037507"/>
    </source>
</evidence>
<evidence type="ECO:0000256" key="4">
    <source>
        <dbReference type="ARBA" id="ARBA00022452"/>
    </source>
</evidence>
<evidence type="ECO:0000256" key="6">
    <source>
        <dbReference type="ARBA" id="ARBA00022729"/>
    </source>
</evidence>
<dbReference type="SUPFAM" id="SSF56935">
    <property type="entry name" value="Porins"/>
    <property type="match status" value="1"/>
</dbReference>
<dbReference type="GO" id="GO:0009279">
    <property type="term" value="C:cell outer membrane"/>
    <property type="evidence" value="ECO:0007669"/>
    <property type="project" value="UniProtKB-SubCell"/>
</dbReference>
<dbReference type="CDD" id="cd01347">
    <property type="entry name" value="ligand_gated_channel"/>
    <property type="match status" value="1"/>
</dbReference>
<evidence type="ECO:0000256" key="1">
    <source>
        <dbReference type="ARBA" id="ARBA00004571"/>
    </source>
</evidence>
<dbReference type="Gene3D" id="2.40.170.20">
    <property type="entry name" value="TonB-dependent receptor, beta-barrel domain"/>
    <property type="match status" value="1"/>
</dbReference>
<protein>
    <recommendedName>
        <fullName evidence="18">TonB-dependent receptor</fullName>
    </recommendedName>
</protein>
<dbReference type="OrthoDB" id="8671598at2"/>
<organism evidence="16 17">
    <name type="scientific">Limnohabitans planktonicus II-D5</name>
    <dbReference type="NCBI Taxonomy" id="1293045"/>
    <lineage>
        <taxon>Bacteria</taxon>
        <taxon>Pseudomonadati</taxon>
        <taxon>Pseudomonadota</taxon>
        <taxon>Betaproteobacteria</taxon>
        <taxon>Burkholderiales</taxon>
        <taxon>Comamonadaceae</taxon>
        <taxon>Limnohabitans</taxon>
    </lineage>
</organism>
<evidence type="ECO:0008006" key="18">
    <source>
        <dbReference type="Google" id="ProtNLM"/>
    </source>
</evidence>
<evidence type="ECO:0000259" key="15">
    <source>
        <dbReference type="Pfam" id="PF07715"/>
    </source>
</evidence>
<feature type="chain" id="PRO_5015619170" description="TonB-dependent receptor" evidence="13">
    <location>
        <begin position="48"/>
        <end position="746"/>
    </location>
</feature>
<dbReference type="AlphaFoldDB" id="A0A2T7UFF7"/>
<dbReference type="Gene3D" id="2.170.130.10">
    <property type="entry name" value="TonB-dependent receptor, plug domain"/>
    <property type="match status" value="1"/>
</dbReference>
<accession>A0A2T7UFF7</accession>
<evidence type="ECO:0000259" key="14">
    <source>
        <dbReference type="Pfam" id="PF00593"/>
    </source>
</evidence>
<keyword evidence="3 11" id="KW-0813">Transport</keyword>
<evidence type="ECO:0000313" key="16">
    <source>
        <dbReference type="EMBL" id="PVE43331.1"/>
    </source>
</evidence>
<keyword evidence="8 11" id="KW-0472">Membrane</keyword>
<name>A0A2T7UFF7_9BURK</name>
<dbReference type="InterPro" id="IPR039426">
    <property type="entry name" value="TonB-dep_rcpt-like"/>
</dbReference>